<feature type="non-terminal residue" evidence="1">
    <location>
        <position position="1"/>
    </location>
</feature>
<organism evidence="1 2">
    <name type="scientific">Rotaria sordida</name>
    <dbReference type="NCBI Taxonomy" id="392033"/>
    <lineage>
        <taxon>Eukaryota</taxon>
        <taxon>Metazoa</taxon>
        <taxon>Spiralia</taxon>
        <taxon>Gnathifera</taxon>
        <taxon>Rotifera</taxon>
        <taxon>Eurotatoria</taxon>
        <taxon>Bdelloidea</taxon>
        <taxon>Philodinida</taxon>
        <taxon>Philodinidae</taxon>
        <taxon>Rotaria</taxon>
    </lineage>
</organism>
<evidence type="ECO:0000313" key="1">
    <source>
        <dbReference type="EMBL" id="CAF4398190.1"/>
    </source>
</evidence>
<reference evidence="1" key="1">
    <citation type="submission" date="2021-02" db="EMBL/GenBank/DDBJ databases">
        <authorList>
            <person name="Nowell W R."/>
        </authorList>
    </citation>
    <scope>NUCLEOTIDE SEQUENCE</scope>
</reference>
<proteinExistence type="predicted"/>
<accession>A0A820NYG7</accession>
<dbReference type="EMBL" id="CAJOBD010066185">
    <property type="protein sequence ID" value="CAF4398190.1"/>
    <property type="molecule type" value="Genomic_DNA"/>
</dbReference>
<gene>
    <name evidence="1" type="ORF">JBS370_LOCUS43368</name>
</gene>
<comment type="caution">
    <text evidence="1">The sequence shown here is derived from an EMBL/GenBank/DDBJ whole genome shotgun (WGS) entry which is preliminary data.</text>
</comment>
<name>A0A820NYG7_9BILA</name>
<evidence type="ECO:0000313" key="2">
    <source>
        <dbReference type="Proteomes" id="UP000663836"/>
    </source>
</evidence>
<dbReference type="Proteomes" id="UP000663836">
    <property type="component" value="Unassembled WGS sequence"/>
</dbReference>
<sequence>VMTEKCWDGKRY</sequence>
<protein>
    <submittedName>
        <fullName evidence="1">Uncharacterized protein</fullName>
    </submittedName>
</protein>